<dbReference type="Proteomes" id="UP000781958">
    <property type="component" value="Unassembled WGS sequence"/>
</dbReference>
<evidence type="ECO:0000256" key="1">
    <source>
        <dbReference type="ARBA" id="ARBA00023002"/>
    </source>
</evidence>
<evidence type="ECO:0000256" key="2">
    <source>
        <dbReference type="RuleBase" id="RU003719"/>
    </source>
</evidence>
<dbReference type="Pfam" id="PF02826">
    <property type="entry name" value="2-Hacid_dh_C"/>
    <property type="match status" value="1"/>
</dbReference>
<comment type="similarity">
    <text evidence="2">Belongs to the D-isomer specific 2-hydroxyacid dehydrogenase family.</text>
</comment>
<dbReference type="InterPro" id="IPR043322">
    <property type="entry name" value="CtBP"/>
</dbReference>
<evidence type="ECO:0000313" key="5">
    <source>
        <dbReference type="EMBL" id="MBP2296934.1"/>
    </source>
</evidence>
<dbReference type="Pfam" id="PF00389">
    <property type="entry name" value="2-Hacid_dh"/>
    <property type="match status" value="1"/>
</dbReference>
<organism evidence="5 6">
    <name type="scientific">Azospirillum rugosum</name>
    <dbReference type="NCBI Taxonomy" id="416170"/>
    <lineage>
        <taxon>Bacteria</taxon>
        <taxon>Pseudomonadati</taxon>
        <taxon>Pseudomonadota</taxon>
        <taxon>Alphaproteobacteria</taxon>
        <taxon>Rhodospirillales</taxon>
        <taxon>Azospirillaceae</taxon>
        <taxon>Azospirillum</taxon>
    </lineage>
</organism>
<dbReference type="SUPFAM" id="SSF52283">
    <property type="entry name" value="Formate/glycerate dehydrogenase catalytic domain-like"/>
    <property type="match status" value="1"/>
</dbReference>
<reference evidence="5 6" key="1">
    <citation type="submission" date="2021-03" db="EMBL/GenBank/DDBJ databases">
        <title>Genomic Encyclopedia of Type Strains, Phase III (KMG-III): the genomes of soil and plant-associated and newly described type strains.</title>
        <authorList>
            <person name="Whitman W."/>
        </authorList>
    </citation>
    <scope>NUCLEOTIDE SEQUENCE [LARGE SCALE GENOMIC DNA]</scope>
    <source>
        <strain evidence="5 6">IMMIB AFH-6</strain>
    </source>
</reference>
<dbReference type="InterPro" id="IPR051638">
    <property type="entry name" value="CTBP_dehydrogenase"/>
</dbReference>
<proteinExistence type="inferred from homology"/>
<feature type="domain" description="D-isomer specific 2-hydroxyacid dehydrogenase catalytic" evidence="3">
    <location>
        <begin position="48"/>
        <end position="337"/>
    </location>
</feature>
<dbReference type="EC" id="1.1.1.95" evidence="5"/>
<dbReference type="RefSeq" id="WP_209772799.1">
    <property type="nucleotide sequence ID" value="NZ_JAGINP010000037.1"/>
</dbReference>
<dbReference type="InterPro" id="IPR006140">
    <property type="entry name" value="D-isomer_DH_NAD-bd"/>
</dbReference>
<dbReference type="InterPro" id="IPR029753">
    <property type="entry name" value="D-isomer_DH_CS"/>
</dbReference>
<dbReference type="Gene3D" id="3.40.50.720">
    <property type="entry name" value="NAD(P)-binding Rossmann-like Domain"/>
    <property type="match status" value="2"/>
</dbReference>
<comment type="caution">
    <text evidence="5">The sequence shown here is derived from an EMBL/GenBank/DDBJ whole genome shotgun (WGS) entry which is preliminary data.</text>
</comment>
<evidence type="ECO:0000259" key="3">
    <source>
        <dbReference type="Pfam" id="PF00389"/>
    </source>
</evidence>
<dbReference type="EMBL" id="JAGINP010000037">
    <property type="protein sequence ID" value="MBP2296934.1"/>
    <property type="molecule type" value="Genomic_DNA"/>
</dbReference>
<sequence>MRVLIPDAKFTDPADIEREAVGLLTGGSALAFIPHHEVQQADIAPGEWPSCEGVIAYDEVRLDAPWLKRLERCRVIVRAGVGFDNVDLETAGALGIAVCNVPDYGTTEVADHAIAMLLTLVRGTASYDAAIRADLDGGWHFARAPLVRRTRGLVFGVVGLGRIGLATALRAKAFGMEVLFFDPYKPTGTDLALGFRRADSLSALMAEADVVSLHTPLTPETRGMLNATAFADAKTGQILVNTARGPVVVLDALLDALRNGRLAGAALDVIPEEPVTRMADHPLIRAWRAQEPWIAGRLLLSPHAAFFAPESIRDLRRKSAETVAAALGSGRLLNCVNRAWLSPQRGWSTTA</sequence>
<dbReference type="InterPro" id="IPR006139">
    <property type="entry name" value="D-isomer_2_OHA_DH_cat_dom"/>
</dbReference>
<dbReference type="PANTHER" id="PTHR46029">
    <property type="entry name" value="C-TERMINAL-BINDING PROTEIN"/>
    <property type="match status" value="1"/>
</dbReference>
<name>A0ABS4SWK2_9PROT</name>
<dbReference type="GO" id="GO:0004617">
    <property type="term" value="F:phosphoglycerate dehydrogenase activity"/>
    <property type="evidence" value="ECO:0007669"/>
    <property type="project" value="UniProtKB-EC"/>
</dbReference>
<dbReference type="InterPro" id="IPR036291">
    <property type="entry name" value="NAD(P)-bd_dom_sf"/>
</dbReference>
<evidence type="ECO:0000313" key="6">
    <source>
        <dbReference type="Proteomes" id="UP000781958"/>
    </source>
</evidence>
<dbReference type="CDD" id="cd05299">
    <property type="entry name" value="CtBP_dh"/>
    <property type="match status" value="1"/>
</dbReference>
<protein>
    <submittedName>
        <fullName evidence="5">D-3-phosphoglycerate dehydrogenase/C-terminal binding protein</fullName>
        <ecNumber evidence="5">1.1.1.95</ecNumber>
    </submittedName>
</protein>
<evidence type="ECO:0000259" key="4">
    <source>
        <dbReference type="Pfam" id="PF02826"/>
    </source>
</evidence>
<dbReference type="PANTHER" id="PTHR46029:SF7">
    <property type="entry name" value="C-TERMINAL-BINDING PROTEIN"/>
    <property type="match status" value="1"/>
</dbReference>
<gene>
    <name evidence="5" type="ORF">J2851_006753</name>
</gene>
<accession>A0ABS4SWK2</accession>
<dbReference type="PROSITE" id="PS00671">
    <property type="entry name" value="D_2_HYDROXYACID_DH_3"/>
    <property type="match status" value="1"/>
</dbReference>
<keyword evidence="6" id="KW-1185">Reference proteome</keyword>
<dbReference type="SUPFAM" id="SSF51735">
    <property type="entry name" value="NAD(P)-binding Rossmann-fold domains"/>
    <property type="match status" value="1"/>
</dbReference>
<keyword evidence="1 2" id="KW-0560">Oxidoreductase</keyword>
<feature type="domain" description="D-isomer specific 2-hydroxyacid dehydrogenase NAD-binding" evidence="4">
    <location>
        <begin position="114"/>
        <end position="305"/>
    </location>
</feature>